<dbReference type="EMBL" id="JBHSGI010000005">
    <property type="protein sequence ID" value="MFC4668566.1"/>
    <property type="molecule type" value="Genomic_DNA"/>
</dbReference>
<dbReference type="InterPro" id="IPR021270">
    <property type="entry name" value="DUF2849"/>
</dbReference>
<name>A0ABV9KG74_9RHOB</name>
<organism evidence="1 2">
    <name type="scientific">Seohaeicola nanhaiensis</name>
    <dbReference type="NCBI Taxonomy" id="1387282"/>
    <lineage>
        <taxon>Bacteria</taxon>
        <taxon>Pseudomonadati</taxon>
        <taxon>Pseudomonadota</taxon>
        <taxon>Alphaproteobacteria</taxon>
        <taxon>Rhodobacterales</taxon>
        <taxon>Roseobacteraceae</taxon>
        <taxon>Seohaeicola</taxon>
    </lineage>
</organism>
<comment type="caution">
    <text evidence="1">The sequence shown here is derived from an EMBL/GenBank/DDBJ whole genome shotgun (WGS) entry which is preliminary data.</text>
</comment>
<protein>
    <submittedName>
        <fullName evidence="1">DUF2849 domain-containing protein</fullName>
    </submittedName>
</protein>
<evidence type="ECO:0000313" key="1">
    <source>
        <dbReference type="EMBL" id="MFC4668566.1"/>
    </source>
</evidence>
<dbReference type="Pfam" id="PF11011">
    <property type="entry name" value="DUF2849"/>
    <property type="match status" value="1"/>
</dbReference>
<evidence type="ECO:0000313" key="2">
    <source>
        <dbReference type="Proteomes" id="UP001595973"/>
    </source>
</evidence>
<gene>
    <name evidence="1" type="ORF">ACFO5X_08385</name>
</gene>
<sequence>MSRPYTPKVVTANDLLLGDVIYQTASGDWTRDLAEAEVIRDEPTADSRLRAAIQQPGIAVGAYLAEVKLSANGPAPAHFREAFRATGPSNYFHGKQAAQA</sequence>
<accession>A0ABV9KG74</accession>
<dbReference type="Proteomes" id="UP001595973">
    <property type="component" value="Unassembled WGS sequence"/>
</dbReference>
<proteinExistence type="predicted"/>
<reference evidence="2" key="1">
    <citation type="journal article" date="2019" name="Int. J. Syst. Evol. Microbiol.">
        <title>The Global Catalogue of Microorganisms (GCM) 10K type strain sequencing project: providing services to taxonomists for standard genome sequencing and annotation.</title>
        <authorList>
            <consortium name="The Broad Institute Genomics Platform"/>
            <consortium name="The Broad Institute Genome Sequencing Center for Infectious Disease"/>
            <person name="Wu L."/>
            <person name="Ma J."/>
        </authorList>
    </citation>
    <scope>NUCLEOTIDE SEQUENCE [LARGE SCALE GENOMIC DNA]</scope>
    <source>
        <strain evidence="2">CGMCC 4.7283</strain>
    </source>
</reference>
<dbReference type="RefSeq" id="WP_380716871.1">
    <property type="nucleotide sequence ID" value="NZ_JBHSGI010000005.1"/>
</dbReference>
<keyword evidence="2" id="KW-1185">Reference proteome</keyword>